<keyword evidence="9 14" id="KW-0472">Membrane</keyword>
<evidence type="ECO:0000256" key="8">
    <source>
        <dbReference type="ARBA" id="ARBA00023065"/>
    </source>
</evidence>
<sequence>MLNIFVVGIGAAFGGMTRYLLTLYLKKKWQSDFPWPTFLINLSGSFLLGLLLSSELASFLVLLLGTGFMGGYTTFSTFKVENIELYRHREYGKIAGYLLFSYGFGLLTAYLGILLGSAL</sequence>
<evidence type="ECO:0000256" key="4">
    <source>
        <dbReference type="ARBA" id="ARBA00022692"/>
    </source>
</evidence>
<evidence type="ECO:0000256" key="3">
    <source>
        <dbReference type="ARBA" id="ARBA00022475"/>
    </source>
</evidence>
<evidence type="ECO:0000256" key="9">
    <source>
        <dbReference type="ARBA" id="ARBA00023136"/>
    </source>
</evidence>
<evidence type="ECO:0000256" key="6">
    <source>
        <dbReference type="ARBA" id="ARBA00022989"/>
    </source>
</evidence>
<comment type="subcellular location">
    <subcellularLocation>
        <location evidence="1 14">Cell membrane</location>
        <topology evidence="1 14">Multi-pass membrane protein</topology>
    </subcellularLocation>
</comment>
<dbReference type="HAMAP" id="MF_00454">
    <property type="entry name" value="FluC"/>
    <property type="match status" value="1"/>
</dbReference>
<dbReference type="InterPro" id="IPR003691">
    <property type="entry name" value="FluC"/>
</dbReference>
<evidence type="ECO:0000256" key="12">
    <source>
        <dbReference type="ARBA" id="ARBA00035585"/>
    </source>
</evidence>
<dbReference type="NCBIfam" id="TIGR00494">
    <property type="entry name" value="crcB"/>
    <property type="match status" value="1"/>
</dbReference>
<dbReference type="GO" id="GO:0046872">
    <property type="term" value="F:metal ion binding"/>
    <property type="evidence" value="ECO:0007669"/>
    <property type="project" value="UniProtKB-KW"/>
</dbReference>
<comment type="caution">
    <text evidence="15">The sequence shown here is derived from an EMBL/GenBank/DDBJ whole genome shotgun (WGS) entry which is preliminary data.</text>
</comment>
<proteinExistence type="inferred from homology"/>
<dbReference type="Proteomes" id="UP000559885">
    <property type="component" value="Unassembled WGS sequence"/>
</dbReference>
<evidence type="ECO:0000256" key="2">
    <source>
        <dbReference type="ARBA" id="ARBA00022448"/>
    </source>
</evidence>
<protein>
    <recommendedName>
        <fullName evidence="14">Fluoride-specific ion channel FluC</fullName>
    </recommendedName>
</protein>
<comment type="activity regulation">
    <text evidence="14">Na(+) is not transported, but it plays an essential structural role and its presence is essential for fluoride channel function.</text>
</comment>
<dbReference type="AlphaFoldDB" id="A0A841ZLM5"/>
<evidence type="ECO:0000313" key="15">
    <source>
        <dbReference type="EMBL" id="MBC1520417.1"/>
    </source>
</evidence>
<evidence type="ECO:0000313" key="16">
    <source>
        <dbReference type="Proteomes" id="UP000559885"/>
    </source>
</evidence>
<organism evidence="15 16">
    <name type="scientific">Listeria aquatica</name>
    <dbReference type="NCBI Taxonomy" id="1494960"/>
    <lineage>
        <taxon>Bacteria</taxon>
        <taxon>Bacillati</taxon>
        <taxon>Bacillota</taxon>
        <taxon>Bacilli</taxon>
        <taxon>Bacillales</taxon>
        <taxon>Listeriaceae</taxon>
        <taxon>Listeria</taxon>
    </lineage>
</organism>
<evidence type="ECO:0000256" key="13">
    <source>
        <dbReference type="ARBA" id="ARBA00049940"/>
    </source>
</evidence>
<comment type="catalytic activity">
    <reaction evidence="12">
        <text>fluoride(in) = fluoride(out)</text>
        <dbReference type="Rhea" id="RHEA:76159"/>
        <dbReference type="ChEBI" id="CHEBI:17051"/>
    </reaction>
    <physiologicalReaction direction="left-to-right" evidence="12">
        <dbReference type="Rhea" id="RHEA:76160"/>
    </physiologicalReaction>
</comment>
<gene>
    <name evidence="14 15" type="primary">crcB</name>
    <name evidence="14" type="synonym">fluC</name>
    <name evidence="15" type="ORF">HB912_02015</name>
</gene>
<evidence type="ECO:0000256" key="7">
    <source>
        <dbReference type="ARBA" id="ARBA00023053"/>
    </source>
</evidence>
<keyword evidence="6 14" id="KW-1133">Transmembrane helix</keyword>
<comment type="function">
    <text evidence="13 14">Fluoride-specific ion channel. Important for reducing fluoride concentration in the cell, thus reducing its toxicity.</text>
</comment>
<evidence type="ECO:0000256" key="10">
    <source>
        <dbReference type="ARBA" id="ARBA00023303"/>
    </source>
</evidence>
<dbReference type="GO" id="GO:0005886">
    <property type="term" value="C:plasma membrane"/>
    <property type="evidence" value="ECO:0007669"/>
    <property type="project" value="UniProtKB-SubCell"/>
</dbReference>
<dbReference type="Pfam" id="PF02537">
    <property type="entry name" value="CRCB"/>
    <property type="match status" value="1"/>
</dbReference>
<keyword evidence="4 14" id="KW-0812">Transmembrane</keyword>
<keyword evidence="8 14" id="KW-0406">Ion transport</keyword>
<feature type="transmembrane region" description="Helical" evidence="14">
    <location>
        <begin position="46"/>
        <end position="74"/>
    </location>
</feature>
<dbReference type="PANTHER" id="PTHR28259">
    <property type="entry name" value="FLUORIDE EXPORT PROTEIN 1-RELATED"/>
    <property type="match status" value="1"/>
</dbReference>
<keyword evidence="3 14" id="KW-1003">Cell membrane</keyword>
<feature type="binding site" evidence="14">
    <location>
        <position position="73"/>
    </location>
    <ligand>
        <name>Na(+)</name>
        <dbReference type="ChEBI" id="CHEBI:29101"/>
        <note>structural</note>
    </ligand>
</feature>
<evidence type="ECO:0000256" key="5">
    <source>
        <dbReference type="ARBA" id="ARBA00022723"/>
    </source>
</evidence>
<dbReference type="GO" id="GO:0062054">
    <property type="term" value="F:fluoride channel activity"/>
    <property type="evidence" value="ECO:0007669"/>
    <property type="project" value="UniProtKB-UniRule"/>
</dbReference>
<dbReference type="RefSeq" id="WP_185371987.1">
    <property type="nucleotide sequence ID" value="NZ_JAARRM010000001.1"/>
</dbReference>
<dbReference type="NCBIfam" id="NF010816">
    <property type="entry name" value="PRK14220.1"/>
    <property type="match status" value="1"/>
</dbReference>
<dbReference type="PANTHER" id="PTHR28259:SF16">
    <property type="entry name" value="FLUORIDE-SPECIFIC ION CHANNEL FLUC 2"/>
    <property type="match status" value="1"/>
</dbReference>
<dbReference type="GO" id="GO:0140114">
    <property type="term" value="P:cellular detoxification of fluoride"/>
    <property type="evidence" value="ECO:0007669"/>
    <property type="project" value="UniProtKB-UniRule"/>
</dbReference>
<feature type="transmembrane region" description="Helical" evidence="14">
    <location>
        <begin position="6"/>
        <end position="25"/>
    </location>
</feature>
<comment type="similarity">
    <text evidence="11 14">Belongs to the fluoride channel Fluc/FEX (TC 1.A.43) family.</text>
</comment>
<name>A0A841ZLM5_9LIST</name>
<keyword evidence="7 14" id="KW-0915">Sodium</keyword>
<reference evidence="15 16" key="1">
    <citation type="submission" date="2020-03" db="EMBL/GenBank/DDBJ databases">
        <title>Soil Listeria distribution.</title>
        <authorList>
            <person name="Liao J."/>
            <person name="Wiedmann M."/>
        </authorList>
    </citation>
    <scope>NUCLEOTIDE SEQUENCE [LARGE SCALE GENOMIC DNA]</scope>
    <source>
        <strain evidence="15 16">FSL L7-1507</strain>
    </source>
</reference>
<evidence type="ECO:0000256" key="11">
    <source>
        <dbReference type="ARBA" id="ARBA00035120"/>
    </source>
</evidence>
<keyword evidence="10 14" id="KW-0407">Ion channel</keyword>
<evidence type="ECO:0000256" key="14">
    <source>
        <dbReference type="HAMAP-Rule" id="MF_00454"/>
    </source>
</evidence>
<evidence type="ECO:0000256" key="1">
    <source>
        <dbReference type="ARBA" id="ARBA00004651"/>
    </source>
</evidence>
<keyword evidence="5 14" id="KW-0479">Metal-binding</keyword>
<feature type="transmembrane region" description="Helical" evidence="14">
    <location>
        <begin position="94"/>
        <end position="115"/>
    </location>
</feature>
<keyword evidence="2 14" id="KW-0813">Transport</keyword>
<dbReference type="EMBL" id="JAARRM010000001">
    <property type="protein sequence ID" value="MBC1520417.1"/>
    <property type="molecule type" value="Genomic_DNA"/>
</dbReference>
<accession>A0A841ZLM5</accession>
<feature type="binding site" evidence="14">
    <location>
        <position position="70"/>
    </location>
    <ligand>
        <name>Na(+)</name>
        <dbReference type="ChEBI" id="CHEBI:29101"/>
        <note>structural</note>
    </ligand>
</feature>